<feature type="region of interest" description="Disordered" evidence="1">
    <location>
        <begin position="317"/>
        <end position="336"/>
    </location>
</feature>
<dbReference type="EMBL" id="BQKI01000009">
    <property type="protein sequence ID" value="GJN02529.1"/>
    <property type="molecule type" value="Genomic_DNA"/>
</dbReference>
<feature type="compositionally biased region" description="Low complexity" evidence="1">
    <location>
        <begin position="227"/>
        <end position="243"/>
    </location>
</feature>
<keyword evidence="3" id="KW-1185">Reference proteome</keyword>
<dbReference type="SUPFAM" id="SSF52047">
    <property type="entry name" value="RNI-like"/>
    <property type="match status" value="1"/>
</dbReference>
<name>A0AAV5CVZ3_ELECO</name>
<dbReference type="AlphaFoldDB" id="A0AAV5CVZ3"/>
<comment type="caution">
    <text evidence="2">The sequence shown here is derived from an EMBL/GenBank/DDBJ whole genome shotgun (WGS) entry which is preliminary data.</text>
</comment>
<dbReference type="Proteomes" id="UP001054889">
    <property type="component" value="Unassembled WGS sequence"/>
</dbReference>
<evidence type="ECO:0000313" key="2">
    <source>
        <dbReference type="EMBL" id="GJN02529.1"/>
    </source>
</evidence>
<feature type="region of interest" description="Disordered" evidence="1">
    <location>
        <begin position="224"/>
        <end position="261"/>
    </location>
</feature>
<dbReference type="Gene3D" id="3.80.10.10">
    <property type="entry name" value="Ribonuclease Inhibitor"/>
    <property type="match status" value="1"/>
</dbReference>
<dbReference type="InterPro" id="IPR044997">
    <property type="entry name" value="F-box_plant"/>
</dbReference>
<reference evidence="2" key="2">
    <citation type="submission" date="2021-12" db="EMBL/GenBank/DDBJ databases">
        <title>Resequencing data analysis of finger millet.</title>
        <authorList>
            <person name="Hatakeyama M."/>
            <person name="Aluri S."/>
            <person name="Balachadran M.T."/>
            <person name="Sivarajan S.R."/>
            <person name="Poveda L."/>
            <person name="Shimizu-Inatsugi R."/>
            <person name="Schlapbach R."/>
            <person name="Sreeman S.M."/>
            <person name="Shimizu K.K."/>
        </authorList>
    </citation>
    <scope>NUCLEOTIDE SEQUENCE</scope>
</reference>
<feature type="compositionally biased region" description="Basic and acidic residues" evidence="1">
    <location>
        <begin position="323"/>
        <end position="336"/>
    </location>
</feature>
<evidence type="ECO:0000256" key="1">
    <source>
        <dbReference type="SAM" id="MobiDB-lite"/>
    </source>
</evidence>
<sequence>MLDKHSTNDDKIIYGSRFMAYLHSYPRAFGGLTGLFMHNLRLTESDIPNVLATCKKLEYLSLQNCDAGIRSVLQIEHSQLAEIAIIASELDLNFQCKKIWIQPEGPKQLAPLLQNLQLVRLRFIHEECDLTWTMFFLEAAPFLKEINMQECFHLLVPNVWDHNCNSNLGDMYKQLFQKTSDHLCWEAHNEFKHYNLTKLTIEGFQAEEKFTRYIRQVMESATSALDPLSRSPSPRSWFPAAAPAAPPPPQRRSRVAKPDASTVVRPSIALPPFHALPLSDPSPLPSHPAAARPHSSPPPPPLSPSLEFVLACHHALVGPPWGPDRDWGSARDGDGG</sequence>
<gene>
    <name evidence="2" type="primary">ga19891</name>
    <name evidence="2" type="ORF">PR202_ga19891</name>
</gene>
<dbReference type="PANTHER" id="PTHR32153">
    <property type="entry name" value="OJ000223_09.16 PROTEIN"/>
    <property type="match status" value="1"/>
</dbReference>
<feature type="region of interest" description="Disordered" evidence="1">
    <location>
        <begin position="275"/>
        <end position="305"/>
    </location>
</feature>
<accession>A0AAV5CVZ3</accession>
<dbReference type="InterPro" id="IPR032675">
    <property type="entry name" value="LRR_dom_sf"/>
</dbReference>
<organism evidence="2 3">
    <name type="scientific">Eleusine coracana subsp. coracana</name>
    <dbReference type="NCBI Taxonomy" id="191504"/>
    <lineage>
        <taxon>Eukaryota</taxon>
        <taxon>Viridiplantae</taxon>
        <taxon>Streptophyta</taxon>
        <taxon>Embryophyta</taxon>
        <taxon>Tracheophyta</taxon>
        <taxon>Spermatophyta</taxon>
        <taxon>Magnoliopsida</taxon>
        <taxon>Liliopsida</taxon>
        <taxon>Poales</taxon>
        <taxon>Poaceae</taxon>
        <taxon>PACMAD clade</taxon>
        <taxon>Chloridoideae</taxon>
        <taxon>Cynodonteae</taxon>
        <taxon>Eleusininae</taxon>
        <taxon>Eleusine</taxon>
    </lineage>
</organism>
<proteinExistence type="predicted"/>
<evidence type="ECO:0000313" key="3">
    <source>
        <dbReference type="Proteomes" id="UP001054889"/>
    </source>
</evidence>
<reference evidence="2" key="1">
    <citation type="journal article" date="2018" name="DNA Res.">
        <title>Multiple hybrid de novo genome assembly of finger millet, an orphan allotetraploid crop.</title>
        <authorList>
            <person name="Hatakeyama M."/>
            <person name="Aluri S."/>
            <person name="Balachadran M.T."/>
            <person name="Sivarajan S.R."/>
            <person name="Patrignani A."/>
            <person name="Gruter S."/>
            <person name="Poveda L."/>
            <person name="Shimizu-Inatsugi R."/>
            <person name="Baeten J."/>
            <person name="Francoijs K.J."/>
            <person name="Nataraja K.N."/>
            <person name="Reddy Y.A.N."/>
            <person name="Phadnis S."/>
            <person name="Ravikumar R.L."/>
            <person name="Schlapbach R."/>
            <person name="Sreeman S.M."/>
            <person name="Shimizu K.K."/>
        </authorList>
    </citation>
    <scope>NUCLEOTIDE SEQUENCE</scope>
</reference>
<protein>
    <submittedName>
        <fullName evidence="2">Uncharacterized protein</fullName>
    </submittedName>
</protein>